<proteinExistence type="inferred from homology"/>
<feature type="domain" description="GST N-terminal" evidence="5">
    <location>
        <begin position="16"/>
        <end position="95"/>
    </location>
</feature>
<evidence type="ECO:0000256" key="3">
    <source>
        <dbReference type="ARBA" id="ARBA00047960"/>
    </source>
</evidence>
<comment type="caution">
    <text evidence="7">The sequence shown here is derived from an EMBL/GenBank/DDBJ whole genome shotgun (WGS) entry which is preliminary data.</text>
</comment>
<gene>
    <name evidence="7" type="ORF">BDA96_05G017400</name>
</gene>
<dbReference type="Pfam" id="PF00043">
    <property type="entry name" value="GST_C"/>
    <property type="match status" value="1"/>
</dbReference>
<dbReference type="Gene3D" id="1.20.1050.10">
    <property type="match status" value="1"/>
</dbReference>
<evidence type="ECO:0000313" key="7">
    <source>
        <dbReference type="EMBL" id="KAG0528499.1"/>
    </source>
</evidence>
<dbReference type="GO" id="GO:0006749">
    <property type="term" value="P:glutathione metabolic process"/>
    <property type="evidence" value="ECO:0007669"/>
    <property type="project" value="InterPro"/>
</dbReference>
<dbReference type="CDD" id="cd03185">
    <property type="entry name" value="GST_C_Tau"/>
    <property type="match status" value="1"/>
</dbReference>
<name>A0A921QVI6_SORBI</name>
<dbReference type="GO" id="GO:0004364">
    <property type="term" value="F:glutathione transferase activity"/>
    <property type="evidence" value="ECO:0007669"/>
    <property type="project" value="UniProtKB-EC"/>
</dbReference>
<dbReference type="SFLD" id="SFLDS00019">
    <property type="entry name" value="Glutathione_Transferase_(cytos"/>
    <property type="match status" value="1"/>
</dbReference>
<protein>
    <recommendedName>
        <fullName evidence="1">glutathione transferase</fullName>
        <ecNumber evidence="1">2.5.1.18</ecNumber>
    </recommendedName>
</protein>
<evidence type="ECO:0000256" key="1">
    <source>
        <dbReference type="ARBA" id="ARBA00012452"/>
    </source>
</evidence>
<feature type="domain" description="GST C-terminal" evidence="6">
    <location>
        <begin position="102"/>
        <end position="271"/>
    </location>
</feature>
<dbReference type="CDD" id="cd03058">
    <property type="entry name" value="GST_N_Tau"/>
    <property type="match status" value="1"/>
</dbReference>
<dbReference type="InterPro" id="IPR040079">
    <property type="entry name" value="Glutathione_S-Trfase"/>
</dbReference>
<dbReference type="Gene3D" id="3.40.30.10">
    <property type="entry name" value="Glutaredoxin"/>
    <property type="match status" value="1"/>
</dbReference>
<dbReference type="InterPro" id="IPR036249">
    <property type="entry name" value="Thioredoxin-like_sf"/>
</dbReference>
<reference evidence="7" key="1">
    <citation type="journal article" date="2019" name="BMC Genomics">
        <title>A new reference genome for Sorghum bicolor reveals high levels of sequence similarity between sweet and grain genotypes: implications for the genetics of sugar metabolism.</title>
        <authorList>
            <person name="Cooper E.A."/>
            <person name="Brenton Z.W."/>
            <person name="Flinn B.S."/>
            <person name="Jenkins J."/>
            <person name="Shu S."/>
            <person name="Flowers D."/>
            <person name="Luo F."/>
            <person name="Wang Y."/>
            <person name="Xia P."/>
            <person name="Barry K."/>
            <person name="Daum C."/>
            <person name="Lipzen A."/>
            <person name="Yoshinaga Y."/>
            <person name="Schmutz J."/>
            <person name="Saski C."/>
            <person name="Vermerris W."/>
            <person name="Kresovich S."/>
        </authorList>
    </citation>
    <scope>NUCLEOTIDE SEQUENCE</scope>
</reference>
<sequence>MDHHLEQQAAESEKKAAVKLLGFWASPYVLQVKWALAMKGVEYEYTEEDLRSKSAELLAYNPVHKKVPVLVYHGRPIAESQVILEFIDEAWNHRGDPILPRDPYQRAMARFWARFQQEKVRRTQEEEEDFIICMQLCSSVSDFQYYTRMHFVQLSPPIWRWFTTEGEEQEEAYESAVEQLLVLEKELAVDGKPFFGGEKVGFVDLSLGPLAYVVPMYEEIVTGGGGGGVKMKMVTEEKMPCLAAWMGRFLSSPAVRGHLPPMEKLRPRYQATRQAFLVSARAKVEQQ</sequence>
<evidence type="ECO:0000259" key="5">
    <source>
        <dbReference type="PROSITE" id="PS50404"/>
    </source>
</evidence>
<dbReference type="PANTHER" id="PTHR11260:SF676">
    <property type="entry name" value="GLUTATHIONE S-TRANSFERASE U8"/>
    <property type="match status" value="1"/>
</dbReference>
<evidence type="ECO:0000313" key="8">
    <source>
        <dbReference type="Proteomes" id="UP000807115"/>
    </source>
</evidence>
<comment type="similarity">
    <text evidence="4">Belongs to the GST superfamily.</text>
</comment>
<dbReference type="InterPro" id="IPR045073">
    <property type="entry name" value="Omega/Tau-like"/>
</dbReference>
<evidence type="ECO:0000259" key="6">
    <source>
        <dbReference type="PROSITE" id="PS50405"/>
    </source>
</evidence>
<dbReference type="SUPFAM" id="SSF52833">
    <property type="entry name" value="Thioredoxin-like"/>
    <property type="match status" value="1"/>
</dbReference>
<dbReference type="EC" id="2.5.1.18" evidence="1"/>
<dbReference type="EMBL" id="CM027684">
    <property type="protein sequence ID" value="KAG0528499.1"/>
    <property type="molecule type" value="Genomic_DNA"/>
</dbReference>
<dbReference type="InterPro" id="IPR045074">
    <property type="entry name" value="GST_C_Tau"/>
</dbReference>
<dbReference type="SUPFAM" id="SSF47616">
    <property type="entry name" value="GST C-terminal domain-like"/>
    <property type="match status" value="1"/>
</dbReference>
<dbReference type="AlphaFoldDB" id="A0A921QVI6"/>
<dbReference type="Proteomes" id="UP000807115">
    <property type="component" value="Chromosome 5"/>
</dbReference>
<dbReference type="FunFam" id="3.40.30.10:FF:000355">
    <property type="entry name" value="Glutathione S-transferase U10"/>
    <property type="match status" value="1"/>
</dbReference>
<dbReference type="InterPro" id="IPR036282">
    <property type="entry name" value="Glutathione-S-Trfase_C_sf"/>
</dbReference>
<dbReference type="InterPro" id="IPR004046">
    <property type="entry name" value="GST_C"/>
</dbReference>
<evidence type="ECO:0000256" key="4">
    <source>
        <dbReference type="RuleBase" id="RU003494"/>
    </source>
</evidence>
<reference evidence="7" key="2">
    <citation type="submission" date="2020-10" db="EMBL/GenBank/DDBJ databases">
        <authorList>
            <person name="Cooper E.A."/>
            <person name="Brenton Z.W."/>
            <person name="Flinn B.S."/>
            <person name="Jenkins J."/>
            <person name="Shu S."/>
            <person name="Flowers D."/>
            <person name="Luo F."/>
            <person name="Wang Y."/>
            <person name="Xia P."/>
            <person name="Barry K."/>
            <person name="Daum C."/>
            <person name="Lipzen A."/>
            <person name="Yoshinaga Y."/>
            <person name="Schmutz J."/>
            <person name="Saski C."/>
            <person name="Vermerris W."/>
            <person name="Kresovich S."/>
        </authorList>
    </citation>
    <scope>NUCLEOTIDE SEQUENCE</scope>
</reference>
<evidence type="ECO:0000256" key="2">
    <source>
        <dbReference type="ARBA" id="ARBA00022679"/>
    </source>
</evidence>
<dbReference type="PROSITE" id="PS50404">
    <property type="entry name" value="GST_NTER"/>
    <property type="match status" value="1"/>
</dbReference>
<comment type="catalytic activity">
    <reaction evidence="3">
        <text>RX + glutathione = an S-substituted glutathione + a halide anion + H(+)</text>
        <dbReference type="Rhea" id="RHEA:16437"/>
        <dbReference type="ChEBI" id="CHEBI:15378"/>
        <dbReference type="ChEBI" id="CHEBI:16042"/>
        <dbReference type="ChEBI" id="CHEBI:17792"/>
        <dbReference type="ChEBI" id="CHEBI:57925"/>
        <dbReference type="ChEBI" id="CHEBI:90779"/>
        <dbReference type="EC" id="2.5.1.18"/>
    </reaction>
</comment>
<dbReference type="PROSITE" id="PS50405">
    <property type="entry name" value="GST_CTER"/>
    <property type="match status" value="1"/>
</dbReference>
<dbReference type="InterPro" id="IPR010987">
    <property type="entry name" value="Glutathione-S-Trfase_C-like"/>
</dbReference>
<dbReference type="InterPro" id="IPR004045">
    <property type="entry name" value="Glutathione_S-Trfase_N"/>
</dbReference>
<organism evidence="7 8">
    <name type="scientific">Sorghum bicolor</name>
    <name type="common">Sorghum</name>
    <name type="synonym">Sorghum vulgare</name>
    <dbReference type="NCBI Taxonomy" id="4558"/>
    <lineage>
        <taxon>Eukaryota</taxon>
        <taxon>Viridiplantae</taxon>
        <taxon>Streptophyta</taxon>
        <taxon>Embryophyta</taxon>
        <taxon>Tracheophyta</taxon>
        <taxon>Spermatophyta</taxon>
        <taxon>Magnoliopsida</taxon>
        <taxon>Liliopsida</taxon>
        <taxon>Poales</taxon>
        <taxon>Poaceae</taxon>
        <taxon>PACMAD clade</taxon>
        <taxon>Panicoideae</taxon>
        <taxon>Andropogonodae</taxon>
        <taxon>Andropogoneae</taxon>
        <taxon>Sorghinae</taxon>
        <taxon>Sorghum</taxon>
    </lineage>
</organism>
<dbReference type="PANTHER" id="PTHR11260">
    <property type="entry name" value="GLUTATHIONE S-TRANSFERASE, GST, SUPERFAMILY, GST DOMAIN CONTAINING"/>
    <property type="match status" value="1"/>
</dbReference>
<dbReference type="Pfam" id="PF02798">
    <property type="entry name" value="GST_N"/>
    <property type="match status" value="1"/>
</dbReference>
<dbReference type="SFLD" id="SFLDG00358">
    <property type="entry name" value="Main_(cytGST)"/>
    <property type="match status" value="1"/>
</dbReference>
<keyword evidence="2" id="KW-0808">Transferase</keyword>
<accession>A0A921QVI6</accession>